<evidence type="ECO:0000313" key="4">
    <source>
        <dbReference type="EMBL" id="BDY11838.1"/>
    </source>
</evidence>
<dbReference type="EMBL" id="AP027370">
    <property type="protein sequence ID" value="BDY11838.1"/>
    <property type="molecule type" value="Genomic_DNA"/>
</dbReference>
<reference evidence="4 5" key="1">
    <citation type="submission" date="2023-03" db="EMBL/GenBank/DDBJ databases">
        <title>Description of Hydrogenimonas sp. ISO32.</title>
        <authorList>
            <person name="Mino S."/>
            <person name="Fukazawa S."/>
            <person name="Sawabe T."/>
        </authorList>
    </citation>
    <scope>NUCLEOTIDE SEQUENCE [LARGE SCALE GENOMIC DNA]</scope>
    <source>
        <strain evidence="4 5">ISO32</strain>
    </source>
</reference>
<dbReference type="InterPro" id="IPR027385">
    <property type="entry name" value="Beta-barrel_OMP"/>
</dbReference>
<dbReference type="Pfam" id="PF13505">
    <property type="entry name" value="OMP_b-brl"/>
    <property type="match status" value="1"/>
</dbReference>
<dbReference type="InterPro" id="IPR011250">
    <property type="entry name" value="OMP/PagP_B-barrel"/>
</dbReference>
<evidence type="ECO:0000259" key="3">
    <source>
        <dbReference type="Pfam" id="PF13505"/>
    </source>
</evidence>
<sequence length="201" mass="22640">MKKSTLAFSMLCILSTVANAGDGNVEREETMSARTAQTRPFYVGIGVGQGFVYDDTTDEEMKSRTLLLQAGYQYNRYFALEGRYTYGFTMSYDPGRTNNSSSDYDGDFWSWGIYLKPSYPIDRFSLYALLGYGGVMLESLEGGDAYESGFQWGVGAAYSISENLSFFADYVRLYDDTGFDYRAKLDDVKSDTWAVGLSYKF</sequence>
<dbReference type="SUPFAM" id="SSF56925">
    <property type="entry name" value="OMPA-like"/>
    <property type="match status" value="1"/>
</dbReference>
<evidence type="ECO:0000256" key="2">
    <source>
        <dbReference type="SAM" id="SignalP"/>
    </source>
</evidence>
<dbReference type="RefSeq" id="WP_286337052.1">
    <property type="nucleotide sequence ID" value="NZ_AP027370.1"/>
</dbReference>
<feature type="chain" id="PRO_5047084054" evidence="2">
    <location>
        <begin position="21"/>
        <end position="201"/>
    </location>
</feature>
<organism evidence="4 5">
    <name type="scientific">Hydrogenimonas cancrithermarum</name>
    <dbReference type="NCBI Taxonomy" id="2993563"/>
    <lineage>
        <taxon>Bacteria</taxon>
        <taxon>Pseudomonadati</taxon>
        <taxon>Campylobacterota</taxon>
        <taxon>Epsilonproteobacteria</taxon>
        <taxon>Campylobacterales</taxon>
        <taxon>Hydrogenimonadaceae</taxon>
        <taxon>Hydrogenimonas</taxon>
    </lineage>
</organism>
<keyword evidence="1 2" id="KW-0732">Signal</keyword>
<evidence type="ECO:0000256" key="1">
    <source>
        <dbReference type="ARBA" id="ARBA00022729"/>
    </source>
</evidence>
<name>A0ABM8FKI0_9BACT</name>
<proteinExistence type="predicted"/>
<evidence type="ECO:0000313" key="5">
    <source>
        <dbReference type="Proteomes" id="UP001321445"/>
    </source>
</evidence>
<dbReference type="Gene3D" id="2.40.160.20">
    <property type="match status" value="1"/>
</dbReference>
<gene>
    <name evidence="4" type="primary">ail</name>
    <name evidence="4" type="ORF">HCR_01500</name>
</gene>
<feature type="domain" description="Outer membrane protein beta-barrel" evidence="3">
    <location>
        <begin position="33"/>
        <end position="201"/>
    </location>
</feature>
<protein>
    <submittedName>
        <fullName evidence="4">Attachment invasion locus protein</fullName>
    </submittedName>
</protein>
<feature type="signal peptide" evidence="2">
    <location>
        <begin position="1"/>
        <end position="20"/>
    </location>
</feature>
<keyword evidence="5" id="KW-1185">Reference proteome</keyword>
<accession>A0ABM8FKI0</accession>
<dbReference type="Proteomes" id="UP001321445">
    <property type="component" value="Chromosome"/>
</dbReference>